<evidence type="ECO:0000313" key="5">
    <source>
        <dbReference type="Proteomes" id="UP001381693"/>
    </source>
</evidence>
<feature type="domain" description="Ig-like" evidence="3">
    <location>
        <begin position="64"/>
        <end position="161"/>
    </location>
</feature>
<dbReference type="PANTHER" id="PTHR45889">
    <property type="entry name" value="IG-LIKE DOMAIN-CONTAINING PROTEIN"/>
    <property type="match status" value="1"/>
</dbReference>
<gene>
    <name evidence="4" type="ORF">SK128_013945</name>
</gene>
<feature type="non-terminal residue" evidence="4">
    <location>
        <position position="309"/>
    </location>
</feature>
<dbReference type="Gene3D" id="2.60.40.10">
    <property type="entry name" value="Immunoglobulins"/>
    <property type="match status" value="2"/>
</dbReference>
<dbReference type="Proteomes" id="UP001381693">
    <property type="component" value="Unassembled WGS sequence"/>
</dbReference>
<dbReference type="SUPFAM" id="SSF48726">
    <property type="entry name" value="Immunoglobulin"/>
    <property type="match status" value="2"/>
</dbReference>
<evidence type="ECO:0000259" key="3">
    <source>
        <dbReference type="PROSITE" id="PS50835"/>
    </source>
</evidence>
<evidence type="ECO:0000313" key="4">
    <source>
        <dbReference type="EMBL" id="KAK7071529.1"/>
    </source>
</evidence>
<sequence length="309" mass="34251">VLDIYENVYAGFRKPEVTEGNECGIVIDSVSTEQHGLWTCKVFVRGRSLVGTKNVIVTIKPTTPRLEVDSSPGYLEVSSDEESDVRCSVAAARPAVGIRWYLGERDITVFAKTEETPTDAGGIYKSVSTLRRSFEPTENGLLLICSISHQTLPAAENASIPIRVIFKPVEKSLTTYYQIVPGSDYEVRFNFSAYPTPTKVEWRYGESFQNTPISIPVPGSSERYSTNLETLDIGLHTAILSIAEFTEADANQRYLLVVANHLGETQYEVRLSMDEAPLDGDSETRDHDNNPSTELSVSEGIVNRDEKES</sequence>
<comment type="caution">
    <text evidence="4">The sequence shown here is derived from an EMBL/GenBank/DDBJ whole genome shotgun (WGS) entry which is preliminary data.</text>
</comment>
<dbReference type="Pfam" id="PF08205">
    <property type="entry name" value="C2-set_2"/>
    <property type="match status" value="1"/>
</dbReference>
<dbReference type="EMBL" id="JAXCGZ010014356">
    <property type="protein sequence ID" value="KAK7071529.1"/>
    <property type="molecule type" value="Genomic_DNA"/>
</dbReference>
<dbReference type="AlphaFoldDB" id="A0AAN9A259"/>
<dbReference type="InterPro" id="IPR007110">
    <property type="entry name" value="Ig-like_dom"/>
</dbReference>
<protein>
    <recommendedName>
        <fullName evidence="3">Ig-like domain-containing protein</fullName>
    </recommendedName>
</protein>
<dbReference type="InterPro" id="IPR013162">
    <property type="entry name" value="CD80_C2-set"/>
</dbReference>
<accession>A0AAN9A259</accession>
<dbReference type="PANTHER" id="PTHR45889:SF8">
    <property type="entry name" value="IG-LIKE DOMAIN-CONTAINING PROTEIN"/>
    <property type="match status" value="1"/>
</dbReference>
<proteinExistence type="predicted"/>
<feature type="region of interest" description="Disordered" evidence="2">
    <location>
        <begin position="276"/>
        <end position="309"/>
    </location>
</feature>
<keyword evidence="5" id="KW-1185">Reference proteome</keyword>
<evidence type="ECO:0000256" key="2">
    <source>
        <dbReference type="SAM" id="MobiDB-lite"/>
    </source>
</evidence>
<organism evidence="4 5">
    <name type="scientific">Halocaridina rubra</name>
    <name type="common">Hawaiian red shrimp</name>
    <dbReference type="NCBI Taxonomy" id="373956"/>
    <lineage>
        <taxon>Eukaryota</taxon>
        <taxon>Metazoa</taxon>
        <taxon>Ecdysozoa</taxon>
        <taxon>Arthropoda</taxon>
        <taxon>Crustacea</taxon>
        <taxon>Multicrustacea</taxon>
        <taxon>Malacostraca</taxon>
        <taxon>Eumalacostraca</taxon>
        <taxon>Eucarida</taxon>
        <taxon>Decapoda</taxon>
        <taxon>Pleocyemata</taxon>
        <taxon>Caridea</taxon>
        <taxon>Atyoidea</taxon>
        <taxon>Atyidae</taxon>
        <taxon>Halocaridina</taxon>
    </lineage>
</organism>
<dbReference type="InterPro" id="IPR036179">
    <property type="entry name" value="Ig-like_dom_sf"/>
</dbReference>
<keyword evidence="1" id="KW-1015">Disulfide bond</keyword>
<reference evidence="4 5" key="1">
    <citation type="submission" date="2023-11" db="EMBL/GenBank/DDBJ databases">
        <title>Halocaridina rubra genome assembly.</title>
        <authorList>
            <person name="Smith C."/>
        </authorList>
    </citation>
    <scope>NUCLEOTIDE SEQUENCE [LARGE SCALE GENOMIC DNA]</scope>
    <source>
        <strain evidence="4">EP-1</strain>
        <tissue evidence="4">Whole</tissue>
    </source>
</reference>
<evidence type="ECO:0000256" key="1">
    <source>
        <dbReference type="ARBA" id="ARBA00023157"/>
    </source>
</evidence>
<feature type="non-terminal residue" evidence="4">
    <location>
        <position position="1"/>
    </location>
</feature>
<name>A0AAN9A259_HALRR</name>
<dbReference type="InterPro" id="IPR013783">
    <property type="entry name" value="Ig-like_fold"/>
</dbReference>
<dbReference type="PROSITE" id="PS50835">
    <property type="entry name" value="IG_LIKE"/>
    <property type="match status" value="1"/>
</dbReference>